<evidence type="ECO:0000256" key="4">
    <source>
        <dbReference type="RuleBase" id="RU000363"/>
    </source>
</evidence>
<name>A0AAE0JTJ9_9PEZI</name>
<organism evidence="5 6">
    <name type="scientific">Lasiosphaeria ovina</name>
    <dbReference type="NCBI Taxonomy" id="92902"/>
    <lineage>
        <taxon>Eukaryota</taxon>
        <taxon>Fungi</taxon>
        <taxon>Dikarya</taxon>
        <taxon>Ascomycota</taxon>
        <taxon>Pezizomycotina</taxon>
        <taxon>Sordariomycetes</taxon>
        <taxon>Sordariomycetidae</taxon>
        <taxon>Sordariales</taxon>
        <taxon>Lasiosphaeriaceae</taxon>
        <taxon>Lasiosphaeria</taxon>
    </lineage>
</organism>
<reference evidence="5" key="1">
    <citation type="journal article" date="2023" name="Mol. Phylogenet. Evol.">
        <title>Genome-scale phylogeny and comparative genomics of the fungal order Sordariales.</title>
        <authorList>
            <person name="Hensen N."/>
            <person name="Bonometti L."/>
            <person name="Westerberg I."/>
            <person name="Brannstrom I.O."/>
            <person name="Guillou S."/>
            <person name="Cros-Aarteil S."/>
            <person name="Calhoun S."/>
            <person name="Haridas S."/>
            <person name="Kuo A."/>
            <person name="Mondo S."/>
            <person name="Pangilinan J."/>
            <person name="Riley R."/>
            <person name="LaButti K."/>
            <person name="Andreopoulos B."/>
            <person name="Lipzen A."/>
            <person name="Chen C."/>
            <person name="Yan M."/>
            <person name="Daum C."/>
            <person name="Ng V."/>
            <person name="Clum A."/>
            <person name="Steindorff A."/>
            <person name="Ohm R.A."/>
            <person name="Martin F."/>
            <person name="Silar P."/>
            <person name="Natvig D.O."/>
            <person name="Lalanne C."/>
            <person name="Gautier V."/>
            <person name="Ament-Velasquez S.L."/>
            <person name="Kruys A."/>
            <person name="Hutchinson M.I."/>
            <person name="Powell A.J."/>
            <person name="Barry K."/>
            <person name="Miller A.N."/>
            <person name="Grigoriev I.V."/>
            <person name="Debuchy R."/>
            <person name="Gladieux P."/>
            <person name="Hiltunen Thoren M."/>
            <person name="Johannesson H."/>
        </authorList>
    </citation>
    <scope>NUCLEOTIDE SEQUENCE</scope>
    <source>
        <strain evidence="5">CBS 958.72</strain>
    </source>
</reference>
<dbReference type="GO" id="GO:0019433">
    <property type="term" value="P:triglyceride catabolic process"/>
    <property type="evidence" value="ECO:0007669"/>
    <property type="project" value="TreeGrafter"/>
</dbReference>
<dbReference type="GO" id="GO:0005811">
    <property type="term" value="C:lipid droplet"/>
    <property type="evidence" value="ECO:0007669"/>
    <property type="project" value="TreeGrafter"/>
</dbReference>
<dbReference type="PRINTS" id="PR00081">
    <property type="entry name" value="GDHRDH"/>
</dbReference>
<comment type="similarity">
    <text evidence="1 4">Belongs to the short-chain dehydrogenases/reductases (SDR) family.</text>
</comment>
<dbReference type="Gene3D" id="3.40.50.720">
    <property type="entry name" value="NAD(P)-binding Rossmann-like Domain"/>
    <property type="match status" value="1"/>
</dbReference>
<dbReference type="PANTHER" id="PTHR44169">
    <property type="entry name" value="NADPH-DEPENDENT 1-ACYLDIHYDROXYACETONE PHOSPHATE REDUCTASE"/>
    <property type="match status" value="1"/>
</dbReference>
<proteinExistence type="inferred from homology"/>
<dbReference type="GO" id="GO:0006654">
    <property type="term" value="P:phosphatidic acid biosynthetic process"/>
    <property type="evidence" value="ECO:0007669"/>
    <property type="project" value="TreeGrafter"/>
</dbReference>
<dbReference type="PANTHER" id="PTHR44169:SF6">
    <property type="entry name" value="NADPH-DEPENDENT 1-ACYLDIHYDROXYACETONE PHOSPHATE REDUCTASE"/>
    <property type="match status" value="1"/>
</dbReference>
<dbReference type="SUPFAM" id="SSF51735">
    <property type="entry name" value="NAD(P)-binding Rossmann-fold domains"/>
    <property type="match status" value="1"/>
</dbReference>
<keyword evidence="2" id="KW-0521">NADP</keyword>
<evidence type="ECO:0000313" key="6">
    <source>
        <dbReference type="Proteomes" id="UP001287356"/>
    </source>
</evidence>
<dbReference type="PRINTS" id="PR00080">
    <property type="entry name" value="SDRFAMILY"/>
</dbReference>
<evidence type="ECO:0008006" key="7">
    <source>
        <dbReference type="Google" id="ProtNLM"/>
    </source>
</evidence>
<dbReference type="GO" id="GO:0004806">
    <property type="term" value="F:triacylglycerol lipase activity"/>
    <property type="evidence" value="ECO:0007669"/>
    <property type="project" value="TreeGrafter"/>
</dbReference>
<dbReference type="Pfam" id="PF00106">
    <property type="entry name" value="adh_short"/>
    <property type="match status" value="1"/>
</dbReference>
<gene>
    <name evidence="5" type="ORF">B0T24DRAFT_118194</name>
</gene>
<sequence>MAPKTVLITGASEGGIGNALALAFQQRGLRVFATARSLSKMDNLSKLPNMVLLELDVTSRQSIEAAAAAVRSHTGEEKLDILVNNSGQSYVGPALDTSIEKVRGLFDVNFFGLVETTLVLGMMVVAAKGTIVNISSVLGHTHMPWLAYYNASKAAVDLFSETLRLEIAPFGVKVLTVAVGGVETNMSNTANVAPPELSEGSLWAVTEKYLAKRAAKEHRWATPPAVFAERVVRDVLNGTNGRVYRGVGATAVWIVTTLLPGWLKDKLVANNEVANNKFDIVRKP</sequence>
<evidence type="ECO:0000313" key="5">
    <source>
        <dbReference type="EMBL" id="KAK3361227.1"/>
    </source>
</evidence>
<dbReference type="InterPro" id="IPR036291">
    <property type="entry name" value="NAD(P)-bd_dom_sf"/>
</dbReference>
<reference evidence="5" key="2">
    <citation type="submission" date="2023-06" db="EMBL/GenBank/DDBJ databases">
        <authorList>
            <consortium name="Lawrence Berkeley National Laboratory"/>
            <person name="Haridas S."/>
            <person name="Hensen N."/>
            <person name="Bonometti L."/>
            <person name="Westerberg I."/>
            <person name="Brannstrom I.O."/>
            <person name="Guillou S."/>
            <person name="Cros-Aarteil S."/>
            <person name="Calhoun S."/>
            <person name="Kuo A."/>
            <person name="Mondo S."/>
            <person name="Pangilinan J."/>
            <person name="Riley R."/>
            <person name="Labutti K."/>
            <person name="Andreopoulos B."/>
            <person name="Lipzen A."/>
            <person name="Chen C."/>
            <person name="Yanf M."/>
            <person name="Daum C."/>
            <person name="Ng V."/>
            <person name="Clum A."/>
            <person name="Steindorff A."/>
            <person name="Ohm R."/>
            <person name="Martin F."/>
            <person name="Silar P."/>
            <person name="Natvig D."/>
            <person name="Lalanne C."/>
            <person name="Gautier V."/>
            <person name="Ament-Velasquez S.L."/>
            <person name="Kruys A."/>
            <person name="Hutchinson M.I."/>
            <person name="Powell A.J."/>
            <person name="Barry K."/>
            <person name="Miller A.N."/>
            <person name="Grigoriev I.V."/>
            <person name="Debuchy R."/>
            <person name="Gladieux P."/>
            <person name="Thoren M.H."/>
            <person name="Johannesson H."/>
        </authorList>
    </citation>
    <scope>NUCLEOTIDE SEQUENCE</scope>
    <source>
        <strain evidence="5">CBS 958.72</strain>
    </source>
</reference>
<dbReference type="CDD" id="cd05374">
    <property type="entry name" value="17beta-HSD-like_SDR_c"/>
    <property type="match status" value="1"/>
</dbReference>
<dbReference type="InterPro" id="IPR020904">
    <property type="entry name" value="Sc_DH/Rdtase_CS"/>
</dbReference>
<accession>A0AAE0JTJ9</accession>
<protein>
    <recommendedName>
        <fullName evidence="7">NAD(P)-binding protein</fullName>
    </recommendedName>
</protein>
<evidence type="ECO:0000256" key="2">
    <source>
        <dbReference type="ARBA" id="ARBA00022857"/>
    </source>
</evidence>
<comment type="caution">
    <text evidence="5">The sequence shown here is derived from an EMBL/GenBank/DDBJ whole genome shotgun (WGS) entry which is preliminary data.</text>
</comment>
<dbReference type="AlphaFoldDB" id="A0AAE0JTJ9"/>
<keyword evidence="6" id="KW-1185">Reference proteome</keyword>
<evidence type="ECO:0000256" key="1">
    <source>
        <dbReference type="ARBA" id="ARBA00006484"/>
    </source>
</evidence>
<dbReference type="GO" id="GO:0005783">
    <property type="term" value="C:endoplasmic reticulum"/>
    <property type="evidence" value="ECO:0007669"/>
    <property type="project" value="TreeGrafter"/>
</dbReference>
<dbReference type="PROSITE" id="PS00061">
    <property type="entry name" value="ADH_SHORT"/>
    <property type="match status" value="1"/>
</dbReference>
<evidence type="ECO:0000256" key="3">
    <source>
        <dbReference type="ARBA" id="ARBA00023002"/>
    </source>
</evidence>
<keyword evidence="3" id="KW-0560">Oxidoreductase</keyword>
<dbReference type="GO" id="GO:0000140">
    <property type="term" value="F:acylglycerone-phosphate reductase (NADP+) activity"/>
    <property type="evidence" value="ECO:0007669"/>
    <property type="project" value="TreeGrafter"/>
</dbReference>
<dbReference type="InterPro" id="IPR002347">
    <property type="entry name" value="SDR_fam"/>
</dbReference>
<dbReference type="EMBL" id="JAULSN010000012">
    <property type="protein sequence ID" value="KAK3361227.1"/>
    <property type="molecule type" value="Genomic_DNA"/>
</dbReference>
<dbReference type="Proteomes" id="UP001287356">
    <property type="component" value="Unassembled WGS sequence"/>
</dbReference>